<gene>
    <name evidence="1" type="ORF">J2I47_20315</name>
</gene>
<dbReference type="Proteomes" id="UP000664034">
    <property type="component" value="Unassembled WGS sequence"/>
</dbReference>
<accession>A0A939GKG2</accession>
<sequence length="89" mass="10293">MPQHSEEIIRQTAEQAFSERSIEYDRSVGLKIKFGGLMKLPNSDIEKATWIVSYLTPVNPVFDQDLHFAHIDDSTNQFLYIITPTTYIM</sequence>
<comment type="caution">
    <text evidence="1">The sequence shown here is derived from an EMBL/GenBank/DDBJ whole genome shotgun (WGS) entry which is preliminary data.</text>
</comment>
<dbReference type="RefSeq" id="WP_207366439.1">
    <property type="nucleotide sequence ID" value="NZ_JAFMYV010000011.1"/>
</dbReference>
<protein>
    <submittedName>
        <fullName evidence="1">Uncharacterized protein</fullName>
    </submittedName>
</protein>
<name>A0A939GKG2_9BACT</name>
<organism evidence="1 2">
    <name type="scientific">Fibrella rubiginis</name>
    <dbReference type="NCBI Taxonomy" id="2817060"/>
    <lineage>
        <taxon>Bacteria</taxon>
        <taxon>Pseudomonadati</taxon>
        <taxon>Bacteroidota</taxon>
        <taxon>Cytophagia</taxon>
        <taxon>Cytophagales</taxon>
        <taxon>Spirosomataceae</taxon>
        <taxon>Fibrella</taxon>
    </lineage>
</organism>
<evidence type="ECO:0000313" key="2">
    <source>
        <dbReference type="Proteomes" id="UP000664034"/>
    </source>
</evidence>
<reference evidence="1" key="1">
    <citation type="submission" date="2021-03" db="EMBL/GenBank/DDBJ databases">
        <title>Fibrella sp. HMF5335 genome sequencing and assembly.</title>
        <authorList>
            <person name="Kang H."/>
            <person name="Kim H."/>
            <person name="Bae S."/>
            <person name="Joh K."/>
        </authorList>
    </citation>
    <scope>NUCLEOTIDE SEQUENCE</scope>
    <source>
        <strain evidence="1">HMF5335</strain>
    </source>
</reference>
<evidence type="ECO:0000313" key="1">
    <source>
        <dbReference type="EMBL" id="MBO0938909.1"/>
    </source>
</evidence>
<proteinExistence type="predicted"/>
<dbReference type="AlphaFoldDB" id="A0A939GKG2"/>
<dbReference type="EMBL" id="JAFMYV010000011">
    <property type="protein sequence ID" value="MBO0938909.1"/>
    <property type="molecule type" value="Genomic_DNA"/>
</dbReference>
<keyword evidence="2" id="KW-1185">Reference proteome</keyword>